<keyword evidence="2" id="KW-1185">Reference proteome</keyword>
<dbReference type="AlphaFoldDB" id="A0A949JK30"/>
<gene>
    <name evidence="1" type="ORF">JGS22_002895</name>
</gene>
<protein>
    <submittedName>
        <fullName evidence="1">Uncharacterized protein</fullName>
    </submittedName>
</protein>
<proteinExistence type="predicted"/>
<organism evidence="1 2">
    <name type="scientific">Streptomyces tardus</name>
    <dbReference type="NCBI Taxonomy" id="2780544"/>
    <lineage>
        <taxon>Bacteria</taxon>
        <taxon>Bacillati</taxon>
        <taxon>Actinomycetota</taxon>
        <taxon>Actinomycetes</taxon>
        <taxon>Kitasatosporales</taxon>
        <taxon>Streptomycetaceae</taxon>
        <taxon>Streptomyces</taxon>
    </lineage>
</organism>
<evidence type="ECO:0000313" key="2">
    <source>
        <dbReference type="Proteomes" id="UP000694501"/>
    </source>
</evidence>
<evidence type="ECO:0000313" key="1">
    <source>
        <dbReference type="EMBL" id="MBU7596611.1"/>
    </source>
</evidence>
<dbReference type="RefSeq" id="WP_216814817.1">
    <property type="nucleotide sequence ID" value="NZ_JAELVF020000001.1"/>
</dbReference>
<accession>A0A949JK30</accession>
<reference evidence="1" key="1">
    <citation type="submission" date="2021-06" db="EMBL/GenBank/DDBJ databases">
        <title>Sequencing of actinobacteria type strains.</title>
        <authorList>
            <person name="Nguyen G.-S."/>
            <person name="Wentzel A."/>
        </authorList>
    </citation>
    <scope>NUCLEOTIDE SEQUENCE</scope>
    <source>
        <strain evidence="1">P38-E01</strain>
    </source>
</reference>
<comment type="caution">
    <text evidence="1">The sequence shown here is derived from an EMBL/GenBank/DDBJ whole genome shotgun (WGS) entry which is preliminary data.</text>
</comment>
<dbReference type="EMBL" id="JAELVF020000001">
    <property type="protein sequence ID" value="MBU7596611.1"/>
    <property type="molecule type" value="Genomic_DNA"/>
</dbReference>
<sequence>MMRDGATLDKARVIDIVQVVEEGGGVGGGEQQPQHRLADARQGRGGVVFVVGEGIAELLQLRVPPDQGTRMGAHD</sequence>
<dbReference type="Proteomes" id="UP000694501">
    <property type="component" value="Unassembled WGS sequence"/>
</dbReference>
<name>A0A949JK30_9ACTN</name>